<keyword evidence="2" id="KW-0812">Transmembrane</keyword>
<dbReference type="InterPro" id="IPR038765">
    <property type="entry name" value="Papain-like_cys_pep_sf"/>
</dbReference>
<dbReference type="AlphaFoldDB" id="A0A315Y4L5"/>
<dbReference type="InterPro" id="IPR002931">
    <property type="entry name" value="Transglutaminase-like"/>
</dbReference>
<dbReference type="PANTHER" id="PTHR42736:SF1">
    <property type="entry name" value="PROTEIN-GLUTAMINE GAMMA-GLUTAMYLTRANSFERASE"/>
    <property type="match status" value="1"/>
</dbReference>
<dbReference type="Pfam" id="PF01841">
    <property type="entry name" value="Transglut_core"/>
    <property type="match status" value="1"/>
</dbReference>
<dbReference type="RefSeq" id="WP_109725145.1">
    <property type="nucleotide sequence ID" value="NZ_QGDI01000001.1"/>
</dbReference>
<feature type="compositionally biased region" description="Low complexity" evidence="1">
    <location>
        <begin position="693"/>
        <end position="725"/>
    </location>
</feature>
<keyword evidence="2" id="KW-0472">Membrane</keyword>
<feature type="transmembrane region" description="Helical" evidence="2">
    <location>
        <begin position="188"/>
        <end position="207"/>
    </location>
</feature>
<feature type="transmembrane region" description="Helical" evidence="2">
    <location>
        <begin position="56"/>
        <end position="76"/>
    </location>
</feature>
<feature type="transmembrane region" description="Helical" evidence="2">
    <location>
        <begin position="756"/>
        <end position="776"/>
    </location>
</feature>
<dbReference type="Proteomes" id="UP000245720">
    <property type="component" value="Unassembled WGS sequence"/>
</dbReference>
<feature type="transmembrane region" description="Helical" evidence="2">
    <location>
        <begin position="240"/>
        <end position="261"/>
    </location>
</feature>
<dbReference type="InterPro" id="IPR052901">
    <property type="entry name" value="Bact_TGase-like"/>
</dbReference>
<dbReference type="PANTHER" id="PTHR42736">
    <property type="entry name" value="PROTEIN-GLUTAMINE GAMMA-GLUTAMYLTRANSFERASE"/>
    <property type="match status" value="1"/>
</dbReference>
<dbReference type="EMBL" id="QGDI01000001">
    <property type="protein sequence ID" value="PWJ15342.1"/>
    <property type="molecule type" value="Genomic_DNA"/>
</dbReference>
<dbReference type="OrthoDB" id="9804872at2"/>
<sequence length="897" mass="100786">MKRKNIQNKNGISISDSIVMSVKRKHANYRKPFSAAIAIIGFVSIIKAFLGMFHFHYSVSTVFMAAAVIGAFYLTLSIISKRALWVYAASVIVFVVCAYRKAAKIALGFKFIYNIVYKDAYHSEIEYYKGLKSALEVSSVNTLFIFYIWLLAIIVFFFTICRPNPVLPLMVTFPVLEIGMYNGIRVPVFWGILCIAFWLALLAMSTIDVGEYSGGQSGFVRKNDLFFPKRHMKLKVTEKCGMLIIASVVAVAAVSSCFLKLTHYKRSEKIDNKRREITEALNDFSFDNLAESLSNLSNAIGLDFEYENHKLGTNDHVKYKNVTDLTVTLEHPTDNAIYLKDYAGAIYKNNEWFGLPSSAYKNGTIKDFDSYDIHPQDYPGLFSKLLDPSLEETTIWIKPSAKKSRHLYSPYGTINVGSLSYNKDLTVSDGKAKKGECSYKFINLDTNSIYDQLITVSEQNSQRNSREVYSASDIKPAALRDRIQKYCDEKGLISYDDFFPVDFGIPADPEYLLSKGDVLLAELMHNSYKDFVYENYLKVPDTAAMKEVEDAYSDIITMYDGSVSSEFETLNAIRDRMSSECTYSLYPRKTPSNRDFVNYFLLENKKGYCTHYATSGVMLARMAGIPARYATGYILVEKDIEGGHSSSDGSVTIDVKDNRSHAWAEIYVDNIGWIPYEFTAGYSAQEINTQPVTTAEPTTAEDATTTTNDPASRTTGTVSKAAATTTSTAVTTKTATSIAKGGAGSGSGHGIHIPKVLKNILLLLLALILITAFILLRRKFILSLREKRFTTGKAERKVRYMYAYAEKLLEALDMKSENGNYNSFADEVEKAYGGIYFNEGAFRKLTDTALRASFSKDTPTDKDIEESRRTIEAISDKLYKKASRFDKLRLMYINVLK</sequence>
<name>A0A315Y4L5_RUMFL</name>
<gene>
    <name evidence="4" type="ORF">IE37_00237</name>
</gene>
<dbReference type="SMART" id="SM00460">
    <property type="entry name" value="TGc"/>
    <property type="match status" value="1"/>
</dbReference>
<comment type="caution">
    <text evidence="4">The sequence shown here is derived from an EMBL/GenBank/DDBJ whole genome shotgun (WGS) entry which is preliminary data.</text>
</comment>
<accession>A0A315Y4L5</accession>
<dbReference type="Gene3D" id="3.10.620.30">
    <property type="match status" value="1"/>
</dbReference>
<evidence type="ECO:0000313" key="5">
    <source>
        <dbReference type="Proteomes" id="UP000245720"/>
    </source>
</evidence>
<reference evidence="4 5" key="1">
    <citation type="submission" date="2018-05" db="EMBL/GenBank/DDBJ databases">
        <title>The Hungate 1000. A catalogue of reference genomes from the rumen microbiome.</title>
        <authorList>
            <person name="Kelly W."/>
        </authorList>
    </citation>
    <scope>NUCLEOTIDE SEQUENCE [LARGE SCALE GENOMIC DNA]</scope>
    <source>
        <strain evidence="4 5">SAb67</strain>
    </source>
</reference>
<keyword evidence="2" id="KW-1133">Transmembrane helix</keyword>
<feature type="region of interest" description="Disordered" evidence="1">
    <location>
        <begin position="692"/>
        <end position="725"/>
    </location>
</feature>
<evidence type="ECO:0000256" key="1">
    <source>
        <dbReference type="SAM" id="MobiDB-lite"/>
    </source>
</evidence>
<protein>
    <submittedName>
        <fullName evidence="4">Transglutaminase superfamily protein</fullName>
    </submittedName>
</protein>
<feature type="transmembrane region" description="Helical" evidence="2">
    <location>
        <begin position="33"/>
        <end position="50"/>
    </location>
</feature>
<proteinExistence type="predicted"/>
<feature type="domain" description="Transglutaminase-like" evidence="3">
    <location>
        <begin position="601"/>
        <end position="680"/>
    </location>
</feature>
<evidence type="ECO:0000313" key="4">
    <source>
        <dbReference type="EMBL" id="PWJ15342.1"/>
    </source>
</evidence>
<evidence type="ECO:0000256" key="2">
    <source>
        <dbReference type="SAM" id="Phobius"/>
    </source>
</evidence>
<feature type="transmembrane region" description="Helical" evidence="2">
    <location>
        <begin position="83"/>
        <end position="102"/>
    </location>
</feature>
<dbReference type="SUPFAM" id="SSF54001">
    <property type="entry name" value="Cysteine proteinases"/>
    <property type="match status" value="1"/>
</dbReference>
<feature type="transmembrane region" description="Helical" evidence="2">
    <location>
        <begin position="140"/>
        <end position="159"/>
    </location>
</feature>
<organism evidence="4 5">
    <name type="scientific">Ruminococcus flavefaciens</name>
    <dbReference type="NCBI Taxonomy" id="1265"/>
    <lineage>
        <taxon>Bacteria</taxon>
        <taxon>Bacillati</taxon>
        <taxon>Bacillota</taxon>
        <taxon>Clostridia</taxon>
        <taxon>Eubacteriales</taxon>
        <taxon>Oscillospiraceae</taxon>
        <taxon>Ruminococcus</taxon>
    </lineage>
</organism>
<evidence type="ECO:0000259" key="3">
    <source>
        <dbReference type="SMART" id="SM00460"/>
    </source>
</evidence>